<organism evidence="3 4">
    <name type="scientific">Candidatus Profftia tarda</name>
    <dbReference type="NCBI Taxonomy" id="1177216"/>
    <lineage>
        <taxon>Bacteria</taxon>
        <taxon>Pseudomonadati</taxon>
        <taxon>Pseudomonadota</taxon>
        <taxon>Gammaproteobacteria</taxon>
        <taxon>Enterobacterales</taxon>
        <taxon>Enterobacteriaceae</taxon>
        <taxon>Candidatus Profftia</taxon>
    </lineage>
</organism>
<dbReference type="EMBL" id="LR890047">
    <property type="protein sequence ID" value="CAD6507459.1"/>
    <property type="molecule type" value="Genomic_DNA"/>
</dbReference>
<dbReference type="EC" id="6.3.4.15" evidence="3"/>
<dbReference type="Proteomes" id="UP000683585">
    <property type="component" value="Chromosome"/>
</dbReference>
<dbReference type="SUPFAM" id="SSF50037">
    <property type="entry name" value="C-terminal domain of transcriptional repressors"/>
    <property type="match status" value="1"/>
</dbReference>
<feature type="domain" description="BPL/LPL catalytic" evidence="2">
    <location>
        <begin position="4"/>
        <end position="191"/>
    </location>
</feature>
<name>A0A8E4GHN9_9ENTR</name>
<dbReference type="InterPro" id="IPR008988">
    <property type="entry name" value="Transcriptional_repressor_C"/>
</dbReference>
<dbReference type="Gene3D" id="2.30.30.100">
    <property type="match status" value="1"/>
</dbReference>
<dbReference type="GO" id="GO:0005737">
    <property type="term" value="C:cytoplasm"/>
    <property type="evidence" value="ECO:0007669"/>
    <property type="project" value="TreeGrafter"/>
</dbReference>
<reference evidence="3" key="1">
    <citation type="submission" date="2020-10" db="EMBL/GenBank/DDBJ databases">
        <authorList>
            <person name="Szabo G."/>
        </authorList>
    </citation>
    <scope>NUCLEOTIDE SEQUENCE</scope>
    <source>
        <strain evidence="3">PROFFT</strain>
    </source>
</reference>
<dbReference type="CDD" id="cd16442">
    <property type="entry name" value="BPL"/>
    <property type="match status" value="1"/>
</dbReference>
<dbReference type="NCBIfam" id="NF008847">
    <property type="entry name" value="PRK11886.1-2"/>
    <property type="match status" value="1"/>
</dbReference>
<dbReference type="InterPro" id="IPR004408">
    <property type="entry name" value="Biotin_CoA_COase_ligase"/>
</dbReference>
<dbReference type="PANTHER" id="PTHR12835:SF5">
    <property type="entry name" value="BIOTIN--PROTEIN LIGASE"/>
    <property type="match status" value="1"/>
</dbReference>
<dbReference type="InterPro" id="IPR004143">
    <property type="entry name" value="BPL_LPL_catalytic"/>
</dbReference>
<dbReference type="PROSITE" id="PS51733">
    <property type="entry name" value="BPL_LPL_CATALYTIC"/>
    <property type="match status" value="1"/>
</dbReference>
<dbReference type="GO" id="GO:0004077">
    <property type="term" value="F:biotin--[biotin carboxyl-carrier protein] ligase activity"/>
    <property type="evidence" value="ECO:0007669"/>
    <property type="project" value="UniProtKB-EC"/>
</dbReference>
<sequence>MKLLHENEITAELTQSRVKVLPVVHSTNQYLLDLIHTLHSGDTCVAEYQKAGRGRRGSNWVSPFGVNICLSMFWRLNSSSVKIIGISLVIGIAIAELLRDLGAVNVKLKWPNDIYLNNKKLAGILIEIRSGKGHATNIVIGVGINMSMRTSGDFALNHPWINLQEAGVTINRNQLVAYLLNRLHHTLVDFEENGLAPFIERWNKLDHFMHKPVSLMIGNNIIYGIACGIDSNGALLLYREGIIVPFLGYDISLRRT</sequence>
<keyword evidence="4" id="KW-1185">Reference proteome</keyword>
<gene>
    <name evidence="3" type="primary">birA</name>
    <name evidence="3" type="ORF">PROFFT_A_00700</name>
</gene>
<proteinExistence type="predicted"/>
<keyword evidence="1 3" id="KW-0436">Ligase</keyword>
<evidence type="ECO:0000313" key="3">
    <source>
        <dbReference type="EMBL" id="CAD6507459.1"/>
    </source>
</evidence>
<dbReference type="Pfam" id="PF03099">
    <property type="entry name" value="BPL_LplA_LipB"/>
    <property type="match status" value="1"/>
</dbReference>
<dbReference type="Gene3D" id="3.30.930.10">
    <property type="entry name" value="Bira Bifunctional Protein, Domain 2"/>
    <property type="match status" value="1"/>
</dbReference>
<dbReference type="PANTHER" id="PTHR12835">
    <property type="entry name" value="BIOTIN PROTEIN LIGASE"/>
    <property type="match status" value="1"/>
</dbReference>
<evidence type="ECO:0000256" key="1">
    <source>
        <dbReference type="ARBA" id="ARBA00022598"/>
    </source>
</evidence>
<dbReference type="InterPro" id="IPR045864">
    <property type="entry name" value="aa-tRNA-synth_II/BPL/LPL"/>
</dbReference>
<accession>A0A8E4GHN9</accession>
<protein>
    <submittedName>
        <fullName evidence="3">Bifunctional protein BirA</fullName>
        <ecNumber evidence="3">6.3.4.15</ecNumber>
    </submittedName>
</protein>
<dbReference type="KEGG" id="ptf:PROFFT_A_00700"/>
<dbReference type="SUPFAM" id="SSF55681">
    <property type="entry name" value="Class II aaRS and biotin synthetases"/>
    <property type="match status" value="1"/>
</dbReference>
<evidence type="ECO:0000313" key="4">
    <source>
        <dbReference type="Proteomes" id="UP000683585"/>
    </source>
</evidence>
<dbReference type="AlphaFoldDB" id="A0A8E4GHN9"/>
<dbReference type="NCBIfam" id="TIGR00121">
    <property type="entry name" value="birA_ligase"/>
    <property type="match status" value="1"/>
</dbReference>
<evidence type="ECO:0000259" key="2">
    <source>
        <dbReference type="PROSITE" id="PS51733"/>
    </source>
</evidence>
<dbReference type="FunFam" id="3.30.930.10:FF:000050">
    <property type="entry name" value="Bifunctional ligase/repressor BirA"/>
    <property type="match status" value="1"/>
</dbReference>